<dbReference type="InterPro" id="IPR007210">
    <property type="entry name" value="ABC_Gly_betaine_transp_sub-bd"/>
</dbReference>
<dbReference type="GO" id="GO:0022857">
    <property type="term" value="F:transmembrane transporter activity"/>
    <property type="evidence" value="ECO:0007669"/>
    <property type="project" value="InterPro"/>
</dbReference>
<dbReference type="Gene3D" id="3.40.190.10">
    <property type="entry name" value="Periplasmic binding protein-like II"/>
    <property type="match status" value="1"/>
</dbReference>
<keyword evidence="4" id="KW-1185">Reference proteome</keyword>
<dbReference type="CDD" id="cd13643">
    <property type="entry name" value="PBP2_BCP_2"/>
    <property type="match status" value="1"/>
</dbReference>
<dbReference type="EMBL" id="FXTK01000021">
    <property type="protein sequence ID" value="SMO94429.1"/>
    <property type="molecule type" value="Genomic_DNA"/>
</dbReference>
<evidence type="ECO:0000313" key="4">
    <source>
        <dbReference type="Proteomes" id="UP000319014"/>
    </source>
</evidence>
<keyword evidence="1" id="KW-0732">Signal</keyword>
<feature type="domain" description="ABC-type glycine betaine transport system substrate-binding" evidence="2">
    <location>
        <begin position="28"/>
        <end position="303"/>
    </location>
</feature>
<feature type="signal peptide" evidence="1">
    <location>
        <begin position="1"/>
        <end position="23"/>
    </location>
</feature>
<evidence type="ECO:0000256" key="1">
    <source>
        <dbReference type="SAM" id="SignalP"/>
    </source>
</evidence>
<sequence>MKYTALLSGSAAALVFAAPLAWAADASDPITIPTHNWSSQIVMSHIVGRMFEELGNNVEYVSSDSQTVYESIRLGDVALEVEVWEGAFGAAFRAAVEKGGIHDAATQQAVTREDWWYPLWTKEACPGLPDWKALNDCAAKFATPETGDKGRFLGGPVDWLKHDAEKVEALGMNFTVVNAGSAAALWAELAAAEKDKKPIVLFNWTPNFAEAVWPGEFVEFPAWQDGCDKDPAVGPMPDKVYDCGNPANGYLKIAAWDGMKEKWPTAYGVLTKVTFTNAQIAEMAKLVDVDGMEPEDAAGTWMEANEAVWKPWLQ</sequence>
<dbReference type="Gene3D" id="3.40.190.100">
    <property type="entry name" value="Glycine betaine-binding periplasmic protein, domain 2"/>
    <property type="match status" value="1"/>
</dbReference>
<dbReference type="OrthoDB" id="7805658at2"/>
<dbReference type="RefSeq" id="WP_142664467.1">
    <property type="nucleotide sequence ID" value="NZ_FXTK01000021.1"/>
</dbReference>
<evidence type="ECO:0000259" key="2">
    <source>
        <dbReference type="Pfam" id="PF04069"/>
    </source>
</evidence>
<dbReference type="Proteomes" id="UP000319014">
    <property type="component" value="Unassembled WGS sequence"/>
</dbReference>
<organism evidence="3 4">
    <name type="scientific">Paracoccus laeviglucosivorans</name>
    <dbReference type="NCBI Taxonomy" id="1197861"/>
    <lineage>
        <taxon>Bacteria</taxon>
        <taxon>Pseudomonadati</taxon>
        <taxon>Pseudomonadota</taxon>
        <taxon>Alphaproteobacteria</taxon>
        <taxon>Rhodobacterales</taxon>
        <taxon>Paracoccaceae</taxon>
        <taxon>Paracoccus</taxon>
    </lineage>
</organism>
<protein>
    <submittedName>
        <fullName evidence="3">Glycine betaine/proline transport system substrate-binding protein</fullName>
    </submittedName>
</protein>
<dbReference type="GO" id="GO:0043190">
    <property type="term" value="C:ATP-binding cassette (ABC) transporter complex"/>
    <property type="evidence" value="ECO:0007669"/>
    <property type="project" value="InterPro"/>
</dbReference>
<dbReference type="SUPFAM" id="SSF53850">
    <property type="entry name" value="Periplasmic binding protein-like II"/>
    <property type="match status" value="1"/>
</dbReference>
<reference evidence="3 4" key="1">
    <citation type="submission" date="2017-05" db="EMBL/GenBank/DDBJ databases">
        <authorList>
            <person name="Varghese N."/>
            <person name="Submissions S."/>
        </authorList>
    </citation>
    <scope>NUCLEOTIDE SEQUENCE [LARGE SCALE GENOMIC DNA]</scope>
    <source>
        <strain evidence="3 4">DSM 100094</strain>
    </source>
</reference>
<name>A0A521FE99_9RHOB</name>
<dbReference type="AlphaFoldDB" id="A0A521FE99"/>
<accession>A0A521FE99</accession>
<proteinExistence type="predicted"/>
<evidence type="ECO:0000313" key="3">
    <source>
        <dbReference type="EMBL" id="SMO94429.1"/>
    </source>
</evidence>
<dbReference type="Gene3D" id="3.10.105.10">
    <property type="entry name" value="Dipeptide-binding Protein, Domain 3"/>
    <property type="match status" value="1"/>
</dbReference>
<feature type="chain" id="PRO_5021744787" evidence="1">
    <location>
        <begin position="24"/>
        <end position="314"/>
    </location>
</feature>
<dbReference type="Pfam" id="PF04069">
    <property type="entry name" value="OpuAC"/>
    <property type="match status" value="1"/>
</dbReference>
<gene>
    <name evidence="3" type="ORF">SAMN06265221_1215</name>
</gene>